<evidence type="ECO:0000313" key="2">
    <source>
        <dbReference type="Proteomes" id="UP000291097"/>
    </source>
</evidence>
<evidence type="ECO:0000313" key="1">
    <source>
        <dbReference type="EMBL" id="RZV10919.1"/>
    </source>
</evidence>
<accession>A0A482YDQ1</accession>
<dbReference type="EMBL" id="SHMP01000004">
    <property type="protein sequence ID" value="RZV10919.1"/>
    <property type="molecule type" value="Genomic_DNA"/>
</dbReference>
<protein>
    <submittedName>
        <fullName evidence="1">Uncharacterized protein</fullName>
    </submittedName>
</protein>
<comment type="caution">
    <text evidence="1">The sequence shown here is derived from an EMBL/GenBank/DDBJ whole genome shotgun (WGS) entry which is preliminary data.</text>
</comment>
<dbReference type="Proteomes" id="UP000291097">
    <property type="component" value="Unassembled WGS sequence"/>
</dbReference>
<gene>
    <name evidence="1" type="ORF">BDK88_2128</name>
</gene>
<dbReference type="AlphaFoldDB" id="A0A482YDQ1"/>
<proteinExistence type="predicted"/>
<organism evidence="1 2">
    <name type="scientific">Natrinema hispanicum</name>
    <dbReference type="NCBI Taxonomy" id="392421"/>
    <lineage>
        <taxon>Archaea</taxon>
        <taxon>Methanobacteriati</taxon>
        <taxon>Methanobacteriota</taxon>
        <taxon>Stenosarchaea group</taxon>
        <taxon>Halobacteria</taxon>
        <taxon>Halobacteriales</taxon>
        <taxon>Natrialbaceae</taxon>
        <taxon>Natrinema</taxon>
    </lineage>
</organism>
<name>A0A482YDQ1_9EURY</name>
<sequence>MSVSLNPLTLCYLNYWTTSWYTCCNERMEFITMVGADIYRIEC</sequence>
<reference evidence="1 2" key="1">
    <citation type="submission" date="2019-02" db="EMBL/GenBank/DDBJ databases">
        <title>Genomic Encyclopedia of Archaeal and Bacterial Type Strains, Phase II (KMG-II): from individual species to whole genera.</title>
        <authorList>
            <person name="Goeker M."/>
        </authorList>
    </citation>
    <scope>NUCLEOTIDE SEQUENCE [LARGE SCALE GENOMIC DNA]</scope>
    <source>
        <strain evidence="1 2">DSM 18328</strain>
    </source>
</reference>